<evidence type="ECO:0000313" key="10">
    <source>
        <dbReference type="Proteomes" id="UP000230233"/>
    </source>
</evidence>
<feature type="repeat" description="ANK" evidence="5">
    <location>
        <begin position="222"/>
        <end position="242"/>
    </location>
</feature>
<gene>
    <name evidence="9" type="primary">Cni-lem-4</name>
    <name evidence="9" type="synonym">Cnig_chr_IV.g15816</name>
    <name evidence="9" type="ORF">B9Z55_015816</name>
</gene>
<evidence type="ECO:0000256" key="6">
    <source>
        <dbReference type="SAM" id="MobiDB-lite"/>
    </source>
</evidence>
<feature type="compositionally biased region" description="Polar residues" evidence="6">
    <location>
        <begin position="502"/>
        <end position="515"/>
    </location>
</feature>
<feature type="region of interest" description="Disordered" evidence="6">
    <location>
        <begin position="502"/>
        <end position="544"/>
    </location>
</feature>
<dbReference type="Pfam" id="PF00023">
    <property type="entry name" value="Ank"/>
    <property type="match status" value="1"/>
</dbReference>
<evidence type="ECO:0000313" key="9">
    <source>
        <dbReference type="EMBL" id="PIC37036.1"/>
    </source>
</evidence>
<feature type="chain" id="PRO_5013929249" description="ANKLE2 third alpha/beta domain-containing protein" evidence="7">
    <location>
        <begin position="23"/>
        <end position="607"/>
    </location>
</feature>
<dbReference type="PANTHER" id="PTHR12349">
    <property type="entry name" value="ANKYRIN REPEAT AND LEM DOMAIN-CONTAINING PROTEIN 2"/>
    <property type="match status" value="1"/>
</dbReference>
<dbReference type="FunFam" id="1.25.40.20:FF:000590">
    <property type="entry name" value="Protein CBG13985"/>
    <property type="match status" value="1"/>
</dbReference>
<dbReference type="GO" id="GO:0051721">
    <property type="term" value="F:protein phosphatase 2A binding"/>
    <property type="evidence" value="ECO:0007669"/>
    <property type="project" value="TreeGrafter"/>
</dbReference>
<name>A0A2G5UCR0_9PELO</name>
<dbReference type="Proteomes" id="UP000230233">
    <property type="component" value="Chromosome IV"/>
</dbReference>
<accession>A0A2G5UCR0</accession>
<dbReference type="InterPro" id="IPR056237">
    <property type="entry name" value="ANKLE2_3rd"/>
</dbReference>
<evidence type="ECO:0000256" key="3">
    <source>
        <dbReference type="ARBA" id="ARBA00023043"/>
    </source>
</evidence>
<dbReference type="InterPro" id="IPR002110">
    <property type="entry name" value="Ankyrin_rpt"/>
</dbReference>
<evidence type="ECO:0000256" key="7">
    <source>
        <dbReference type="SAM" id="SignalP"/>
    </source>
</evidence>
<dbReference type="PROSITE" id="PS50088">
    <property type="entry name" value="ANK_REPEAT"/>
    <property type="match status" value="1"/>
</dbReference>
<dbReference type="GO" id="GO:0051301">
    <property type="term" value="P:cell division"/>
    <property type="evidence" value="ECO:0007669"/>
    <property type="project" value="UniProtKB-KW"/>
</dbReference>
<dbReference type="PANTHER" id="PTHR12349:SF4">
    <property type="entry name" value="ANKYRIN REPEAT AND LEM DOMAIN-CONTAINING PROTEIN 2"/>
    <property type="match status" value="1"/>
</dbReference>
<reference evidence="10" key="1">
    <citation type="submission" date="2017-10" db="EMBL/GenBank/DDBJ databases">
        <title>Rapid genome shrinkage in a self-fertile nematode reveals novel sperm competition proteins.</title>
        <authorList>
            <person name="Yin D."/>
            <person name="Schwarz E.M."/>
            <person name="Thomas C.G."/>
            <person name="Felde R.L."/>
            <person name="Korf I.F."/>
            <person name="Cutter A.D."/>
            <person name="Schartner C.M."/>
            <person name="Ralston E.J."/>
            <person name="Meyer B.J."/>
            <person name="Haag E.S."/>
        </authorList>
    </citation>
    <scope>NUCLEOTIDE SEQUENCE [LARGE SCALE GENOMIC DNA]</scope>
    <source>
        <strain evidence="10">JU1422</strain>
    </source>
</reference>
<evidence type="ECO:0000256" key="2">
    <source>
        <dbReference type="ARBA" id="ARBA00022618"/>
    </source>
</evidence>
<dbReference type="STRING" id="1611254.A0A2G5UCR0"/>
<dbReference type="AlphaFoldDB" id="A0A2G5UCR0"/>
<keyword evidence="7" id="KW-0732">Signal</keyword>
<dbReference type="OrthoDB" id="7446186at2759"/>
<dbReference type="GO" id="GO:0005783">
    <property type="term" value="C:endoplasmic reticulum"/>
    <property type="evidence" value="ECO:0007669"/>
    <property type="project" value="TreeGrafter"/>
</dbReference>
<evidence type="ECO:0000256" key="5">
    <source>
        <dbReference type="PROSITE-ProRule" id="PRU00023"/>
    </source>
</evidence>
<keyword evidence="4" id="KW-0131">Cell cycle</keyword>
<protein>
    <recommendedName>
        <fullName evidence="8">ANKLE2 third alpha/beta domain-containing protein</fullName>
    </recommendedName>
</protein>
<keyword evidence="3 5" id="KW-0040">ANK repeat</keyword>
<feature type="domain" description="ANKLE2 third alpha/beta" evidence="8">
    <location>
        <begin position="326"/>
        <end position="389"/>
    </location>
</feature>
<dbReference type="Gene3D" id="1.25.40.20">
    <property type="entry name" value="Ankyrin repeat-containing domain"/>
    <property type="match status" value="1"/>
</dbReference>
<dbReference type="EMBL" id="PDUG01000004">
    <property type="protein sequence ID" value="PIC37036.1"/>
    <property type="molecule type" value="Genomic_DNA"/>
</dbReference>
<organism evidence="9 10">
    <name type="scientific">Caenorhabditis nigoni</name>
    <dbReference type="NCBI Taxonomy" id="1611254"/>
    <lineage>
        <taxon>Eukaryota</taxon>
        <taxon>Metazoa</taxon>
        <taxon>Ecdysozoa</taxon>
        <taxon>Nematoda</taxon>
        <taxon>Chromadorea</taxon>
        <taxon>Rhabditida</taxon>
        <taxon>Rhabditina</taxon>
        <taxon>Rhabditomorpha</taxon>
        <taxon>Rhabditoidea</taxon>
        <taxon>Rhabditidae</taxon>
        <taxon>Peloderinae</taxon>
        <taxon>Caenorhabditis</taxon>
    </lineage>
</organism>
<evidence type="ECO:0000256" key="4">
    <source>
        <dbReference type="ARBA" id="ARBA00023306"/>
    </source>
</evidence>
<feature type="signal peptide" evidence="7">
    <location>
        <begin position="1"/>
        <end position="22"/>
    </location>
</feature>
<sequence length="607" mass="67995">MGRKSAILAVIFAIICFQPIFRKMTETPEKSEIEDGPVYVAYSAEDMLKSPRDLYKTVKEVAKFVNSPEGKSISARFKKFGTPREAMDFLAFGDVPTTPNVAQALPIEPNSPFSGVNRIQMNEFKKYVEKGDMENFLRLIETNPRYLVNTGGDVASIVMEGFRYNALHIAAKSGQTEIIATILDSIQNITFLTRLYGTSPEDVAGRRQNILDSYLNTPDKGNSDTPLHFAAKFGKVGVVRLLSRLAAQDLRMRNKMGKTAMESACERYSGEDKAQIQLEMHLAMKATKNFSRPPPKTLPSFQGYYVYLLRSPSTGSAHFQIAQRDPSTVPARPTVTTARAGPFAEQSGAVEFQKRWNLAGKDLKRTDFDKGYEKVGRVLAQSQNVKWAESWAIFDDVALLDLSDDDGLRILEAFLNSKKFEKSKKSISGLPKSARTAKTTVFRQLDFGILDSGDSEDVGPSEEDSEDVNDDVFYDTFSEIPENSENPDDTLGSLTDRFAAFSINSPAPPTQNSENRFSEKSENSDFSDSDEEFVTPPTTPPPTFIADDEPCKMDADLFEVLIKVPSEQLAKFPEIQKYVQKLGKLENRSMWLPIDSPRRCQMIRRKY</sequence>
<evidence type="ECO:0000256" key="1">
    <source>
        <dbReference type="ARBA" id="ARBA00007597"/>
    </source>
</evidence>
<comment type="similarity">
    <text evidence="1">Belongs to the ANKLE2 family.</text>
</comment>
<comment type="caution">
    <text evidence="9">The sequence shown here is derived from an EMBL/GenBank/DDBJ whole genome shotgun (WGS) entry which is preliminary data.</text>
</comment>
<dbReference type="SMART" id="SM00248">
    <property type="entry name" value="ANK"/>
    <property type="match status" value="2"/>
</dbReference>
<dbReference type="SUPFAM" id="SSF48403">
    <property type="entry name" value="Ankyrin repeat"/>
    <property type="match status" value="1"/>
</dbReference>
<dbReference type="InterPro" id="IPR036770">
    <property type="entry name" value="Ankyrin_rpt-contain_sf"/>
</dbReference>
<dbReference type="PROSITE" id="PS50297">
    <property type="entry name" value="ANK_REP_REGION"/>
    <property type="match status" value="1"/>
</dbReference>
<dbReference type="Pfam" id="PF24567">
    <property type="entry name" value="ANKLE2_3rd"/>
    <property type="match status" value="1"/>
</dbReference>
<keyword evidence="2" id="KW-0132">Cell division</keyword>
<keyword evidence="10" id="KW-1185">Reference proteome</keyword>
<proteinExistence type="inferred from homology"/>
<evidence type="ECO:0000259" key="8">
    <source>
        <dbReference type="Pfam" id="PF24567"/>
    </source>
</evidence>